<keyword evidence="2" id="KW-1185">Reference proteome</keyword>
<name>A0A9K3CX12_9EUKA</name>
<evidence type="ECO:0000313" key="1">
    <source>
        <dbReference type="EMBL" id="GIQ84037.1"/>
    </source>
</evidence>
<sequence length="53" mass="6095">MQSCPGLFWTKKRFEGMTGQPNQMEQSLEAEAVEGLYPEGFERTEDGYRFTVS</sequence>
<organism evidence="1 2">
    <name type="scientific">Kipferlia bialata</name>
    <dbReference type="NCBI Taxonomy" id="797122"/>
    <lineage>
        <taxon>Eukaryota</taxon>
        <taxon>Metamonada</taxon>
        <taxon>Carpediemonas-like organisms</taxon>
        <taxon>Kipferlia</taxon>
    </lineage>
</organism>
<proteinExistence type="predicted"/>
<dbReference type="EMBL" id="BDIP01001281">
    <property type="protein sequence ID" value="GIQ84037.1"/>
    <property type="molecule type" value="Genomic_DNA"/>
</dbReference>
<dbReference type="Proteomes" id="UP000265618">
    <property type="component" value="Unassembled WGS sequence"/>
</dbReference>
<protein>
    <submittedName>
        <fullName evidence="1">Uncharacterized protein</fullName>
    </submittedName>
</protein>
<dbReference type="AlphaFoldDB" id="A0A9K3CX12"/>
<reference evidence="1 2" key="1">
    <citation type="journal article" date="2018" name="PLoS ONE">
        <title>The draft genome of Kipferlia bialata reveals reductive genome evolution in fornicate parasites.</title>
        <authorList>
            <person name="Tanifuji G."/>
            <person name="Takabayashi S."/>
            <person name="Kume K."/>
            <person name="Takagi M."/>
            <person name="Nakayama T."/>
            <person name="Kamikawa R."/>
            <person name="Inagaki Y."/>
            <person name="Hashimoto T."/>
        </authorList>
    </citation>
    <scope>NUCLEOTIDE SEQUENCE [LARGE SCALE GENOMIC DNA]</scope>
    <source>
        <strain evidence="1">NY0173</strain>
    </source>
</reference>
<feature type="non-terminal residue" evidence="1">
    <location>
        <position position="1"/>
    </location>
</feature>
<accession>A0A9K3CX12</accession>
<gene>
    <name evidence="1" type="ORF">KIPB_005462</name>
</gene>
<comment type="caution">
    <text evidence="1">The sequence shown here is derived from an EMBL/GenBank/DDBJ whole genome shotgun (WGS) entry which is preliminary data.</text>
</comment>
<evidence type="ECO:0000313" key="2">
    <source>
        <dbReference type="Proteomes" id="UP000265618"/>
    </source>
</evidence>